<protein>
    <submittedName>
        <fullName evidence="3">Glycosyl transferase</fullName>
    </submittedName>
</protein>
<dbReference type="Pfam" id="PF13439">
    <property type="entry name" value="Glyco_transf_4"/>
    <property type="match status" value="1"/>
</dbReference>
<dbReference type="InterPro" id="IPR028098">
    <property type="entry name" value="Glyco_trans_4-like_N"/>
</dbReference>
<dbReference type="GO" id="GO:0016757">
    <property type="term" value="F:glycosyltransferase activity"/>
    <property type="evidence" value="ECO:0007669"/>
    <property type="project" value="InterPro"/>
</dbReference>
<accession>A0AA92C4G1</accession>
<dbReference type="InterPro" id="IPR001296">
    <property type="entry name" value="Glyco_trans_1"/>
</dbReference>
<dbReference type="Pfam" id="PF00534">
    <property type="entry name" value="Glycos_transf_1"/>
    <property type="match status" value="1"/>
</dbReference>
<sequence>MSGTLLAINNYHYRRGGADAIFLDQMEMFARSGWNAVPFSMQHPDNLPSEWSPYFVPEIEFGRQGGLMTKIGHGLEIIYSRKARQSLAALIDQVRPDVAHAHNVYHHISPAIFPLLKKNGIPTVMTVHDLKLACPSYKMLAPDGVCERCKGGRIYNVLLHRCMKGSIALSGLVMVETAVHRALRLYRDHIDKLVVPSRFYRQKLIEWGWPDDKLVYIPNFVDHAISEQRFAVEEGDYFLFAGRLAPEKGVDTLIRAAARSGQRLRVAGTGPEEAELRALAQRDNADVEFLGYLSGQALHETVAGAKALVLPSEWYENAPVSILEAYALGRPVIGTDIGGIPELIKPGETGLIAAPGDPDDLAGALNAMNQFSASERKEMGERGRAWVNQEFSRGAFFERTLDLYRGLGISSLG</sequence>
<proteinExistence type="predicted"/>
<dbReference type="PANTHER" id="PTHR45947:SF13">
    <property type="entry name" value="TRANSFERASE"/>
    <property type="match status" value="1"/>
</dbReference>
<feature type="domain" description="Glycosyl transferase family 1" evidence="1">
    <location>
        <begin position="227"/>
        <end position="386"/>
    </location>
</feature>
<evidence type="ECO:0000259" key="2">
    <source>
        <dbReference type="Pfam" id="PF13439"/>
    </source>
</evidence>
<keyword evidence="3" id="KW-0808">Transferase</keyword>
<dbReference type="InterPro" id="IPR050194">
    <property type="entry name" value="Glycosyltransferase_grp1"/>
</dbReference>
<dbReference type="EMBL" id="QDFR01000002">
    <property type="protein sequence ID" value="PVE55248.1"/>
    <property type="molecule type" value="Genomic_DNA"/>
</dbReference>
<dbReference type="AlphaFoldDB" id="A0AA92C4G1"/>
<dbReference type="Gene3D" id="3.40.50.2000">
    <property type="entry name" value="Glycogen Phosphorylase B"/>
    <property type="match status" value="2"/>
</dbReference>
<comment type="caution">
    <text evidence="3">The sequence shown here is derived from an EMBL/GenBank/DDBJ whole genome shotgun (WGS) entry which is preliminary data.</text>
</comment>
<dbReference type="PANTHER" id="PTHR45947">
    <property type="entry name" value="SULFOQUINOVOSYL TRANSFERASE SQD2"/>
    <property type="match status" value="1"/>
</dbReference>
<gene>
    <name evidence="3" type="ORF">DC430_08535</name>
</gene>
<dbReference type="SUPFAM" id="SSF53756">
    <property type="entry name" value="UDP-Glycosyltransferase/glycogen phosphorylase"/>
    <property type="match status" value="1"/>
</dbReference>
<name>A0AA92C4G1_RHIRH</name>
<evidence type="ECO:0000259" key="1">
    <source>
        <dbReference type="Pfam" id="PF00534"/>
    </source>
</evidence>
<evidence type="ECO:0000313" key="4">
    <source>
        <dbReference type="Proteomes" id="UP000244335"/>
    </source>
</evidence>
<dbReference type="RefSeq" id="WP_116492936.1">
    <property type="nucleotide sequence ID" value="NZ_QDFR01000002.1"/>
</dbReference>
<reference evidence="3 4" key="1">
    <citation type="submission" date="2018-04" db="EMBL/GenBank/DDBJ databases">
        <authorList>
            <person name="Hagen T."/>
        </authorList>
    </citation>
    <scope>NUCLEOTIDE SEQUENCE [LARGE SCALE GENOMIC DNA]</scope>
    <source>
        <strain evidence="3 4">TPD7009</strain>
    </source>
</reference>
<feature type="domain" description="Glycosyltransferase subfamily 4-like N-terminal" evidence="2">
    <location>
        <begin position="16"/>
        <end position="223"/>
    </location>
</feature>
<evidence type="ECO:0000313" key="3">
    <source>
        <dbReference type="EMBL" id="PVE55248.1"/>
    </source>
</evidence>
<dbReference type="Proteomes" id="UP000244335">
    <property type="component" value="Unassembled WGS sequence"/>
</dbReference>
<organism evidence="3 4">
    <name type="scientific">Rhizobium rhizogenes</name>
    <name type="common">Agrobacterium rhizogenes</name>
    <dbReference type="NCBI Taxonomy" id="359"/>
    <lineage>
        <taxon>Bacteria</taxon>
        <taxon>Pseudomonadati</taxon>
        <taxon>Pseudomonadota</taxon>
        <taxon>Alphaproteobacteria</taxon>
        <taxon>Hyphomicrobiales</taxon>
        <taxon>Rhizobiaceae</taxon>
        <taxon>Rhizobium/Agrobacterium group</taxon>
        <taxon>Rhizobium</taxon>
    </lineage>
</organism>
<dbReference type="CDD" id="cd03801">
    <property type="entry name" value="GT4_PimA-like"/>
    <property type="match status" value="1"/>
</dbReference>